<evidence type="ECO:0000259" key="8">
    <source>
        <dbReference type="Pfam" id="PF01171"/>
    </source>
</evidence>
<gene>
    <name evidence="7 10" type="primary">tilS</name>
    <name evidence="10" type="ORF">DHf2319_04605</name>
</gene>
<sequence length="343" mass="38494">MSDSLLRLGLEQALAQIPRESNIAVALSGGPDSSALAILADVWARQHHRTLHLFHVHHGLQQQADHWIDSVKRLATLLNRALDIRYVTVDLGAGHGVEGAARNARYAAIKSMAAEHDVQAVLLAHHQQDQAETVLLRLFRGAGVTGLAAMARVHQRDGLYWVRPWLDAPRAAILEVLSRFSDQTGWLPVQDPSNLDERLARGALRKSVIPAIERHWPAWRQTLARHAQQSAEADRLLMRFGQQLLLQITVQTQGAHPVLSLAQWRELEQDEQVLVIRVWLRLAQVQMPTEKRLAELIKQLRQVHALGHDRGLKWEQRDCTISCIRGQLHLDAKIAGFEGDDAA</sequence>
<dbReference type="InterPro" id="IPR011063">
    <property type="entry name" value="TilS/TtcA_N"/>
</dbReference>
<evidence type="ECO:0000313" key="11">
    <source>
        <dbReference type="Proteomes" id="UP000831607"/>
    </source>
</evidence>
<dbReference type="Gene3D" id="3.40.50.620">
    <property type="entry name" value="HUPs"/>
    <property type="match status" value="1"/>
</dbReference>
<dbReference type="Pfam" id="PF01171">
    <property type="entry name" value="ATP_bind_3"/>
    <property type="match status" value="1"/>
</dbReference>
<comment type="catalytic activity">
    <reaction evidence="6 7">
        <text>cytidine(34) in tRNA(Ile2) + L-lysine + ATP = lysidine(34) in tRNA(Ile2) + AMP + diphosphate + H(+)</text>
        <dbReference type="Rhea" id="RHEA:43744"/>
        <dbReference type="Rhea" id="RHEA-COMP:10625"/>
        <dbReference type="Rhea" id="RHEA-COMP:10670"/>
        <dbReference type="ChEBI" id="CHEBI:15378"/>
        <dbReference type="ChEBI" id="CHEBI:30616"/>
        <dbReference type="ChEBI" id="CHEBI:32551"/>
        <dbReference type="ChEBI" id="CHEBI:33019"/>
        <dbReference type="ChEBI" id="CHEBI:82748"/>
        <dbReference type="ChEBI" id="CHEBI:83665"/>
        <dbReference type="ChEBI" id="CHEBI:456215"/>
        <dbReference type="EC" id="6.3.4.19"/>
    </reaction>
</comment>
<accession>A0ABY4ALJ8</accession>
<evidence type="ECO:0000256" key="7">
    <source>
        <dbReference type="HAMAP-Rule" id="MF_01161"/>
    </source>
</evidence>
<dbReference type="RefSeq" id="WP_243479647.1">
    <property type="nucleotide sequence ID" value="NZ_CP063982.1"/>
</dbReference>
<keyword evidence="4 7" id="KW-0547">Nucleotide-binding</keyword>
<evidence type="ECO:0000313" key="10">
    <source>
        <dbReference type="EMBL" id="UOD51181.1"/>
    </source>
</evidence>
<feature type="domain" description="tRNA(Ile)-lysidine synthase substrate-binding" evidence="9">
    <location>
        <begin position="259"/>
        <end position="329"/>
    </location>
</feature>
<evidence type="ECO:0000256" key="2">
    <source>
        <dbReference type="ARBA" id="ARBA00022598"/>
    </source>
</evidence>
<evidence type="ECO:0000256" key="5">
    <source>
        <dbReference type="ARBA" id="ARBA00022840"/>
    </source>
</evidence>
<keyword evidence="11" id="KW-1185">Reference proteome</keyword>
<dbReference type="Proteomes" id="UP000831607">
    <property type="component" value="Chromosome"/>
</dbReference>
<dbReference type="InterPro" id="IPR015262">
    <property type="entry name" value="tRNA_Ile_lys_synt_subst-bd"/>
</dbReference>
<dbReference type="GO" id="GO:0032267">
    <property type="term" value="F:tRNA(Ile)-lysidine synthase activity"/>
    <property type="evidence" value="ECO:0007669"/>
    <property type="project" value="UniProtKB-EC"/>
</dbReference>
<evidence type="ECO:0000256" key="1">
    <source>
        <dbReference type="ARBA" id="ARBA00022490"/>
    </source>
</evidence>
<keyword evidence="2 7" id="KW-0436">Ligase</keyword>
<dbReference type="InterPro" id="IPR012795">
    <property type="entry name" value="tRNA_Ile_lys_synt_N"/>
</dbReference>
<reference evidence="10 11" key="1">
    <citation type="submission" date="2020-11" db="EMBL/GenBank/DDBJ databases">
        <title>Algicoccus daihaiensis sp.nov., isolated from Daihai Lake in Inner Mongolia.</title>
        <authorList>
            <person name="Kai J."/>
        </authorList>
    </citation>
    <scope>NUCLEOTIDE SEQUENCE [LARGE SCALE GENOMIC DNA]</scope>
    <source>
        <strain evidence="11">f23</strain>
    </source>
</reference>
<dbReference type="Pfam" id="PF09179">
    <property type="entry name" value="TilS"/>
    <property type="match status" value="1"/>
</dbReference>
<evidence type="ECO:0000259" key="9">
    <source>
        <dbReference type="Pfam" id="PF09179"/>
    </source>
</evidence>
<dbReference type="InterPro" id="IPR014729">
    <property type="entry name" value="Rossmann-like_a/b/a_fold"/>
</dbReference>
<dbReference type="SUPFAM" id="SSF82829">
    <property type="entry name" value="MesJ substrate recognition domain-like"/>
    <property type="match status" value="1"/>
</dbReference>
<evidence type="ECO:0000256" key="3">
    <source>
        <dbReference type="ARBA" id="ARBA00022694"/>
    </source>
</evidence>
<dbReference type="EMBL" id="CP063982">
    <property type="protein sequence ID" value="UOD51181.1"/>
    <property type="molecule type" value="Genomic_DNA"/>
</dbReference>
<name>A0ABY4ALJ8_9BURK</name>
<dbReference type="NCBIfam" id="TIGR02432">
    <property type="entry name" value="lysidine_TilS_N"/>
    <property type="match status" value="1"/>
</dbReference>
<keyword evidence="1 7" id="KW-0963">Cytoplasm</keyword>
<comment type="subcellular location">
    <subcellularLocation>
        <location evidence="7">Cytoplasm</location>
    </subcellularLocation>
</comment>
<dbReference type="SUPFAM" id="SSF52402">
    <property type="entry name" value="Adenine nucleotide alpha hydrolases-like"/>
    <property type="match status" value="1"/>
</dbReference>
<feature type="binding site" evidence="7">
    <location>
        <begin position="28"/>
        <end position="33"/>
    </location>
    <ligand>
        <name>ATP</name>
        <dbReference type="ChEBI" id="CHEBI:30616"/>
    </ligand>
</feature>
<proteinExistence type="inferred from homology"/>
<dbReference type="PANTHER" id="PTHR43033:SF1">
    <property type="entry name" value="TRNA(ILE)-LYSIDINE SYNTHASE-RELATED"/>
    <property type="match status" value="1"/>
</dbReference>
<dbReference type="InterPro" id="IPR012094">
    <property type="entry name" value="tRNA_Ile_lys_synt"/>
</dbReference>
<dbReference type="PANTHER" id="PTHR43033">
    <property type="entry name" value="TRNA(ILE)-LYSIDINE SYNTHASE-RELATED"/>
    <property type="match status" value="1"/>
</dbReference>
<keyword evidence="5 7" id="KW-0067">ATP-binding</keyword>
<keyword evidence="3 7" id="KW-0819">tRNA processing</keyword>
<evidence type="ECO:0000256" key="4">
    <source>
        <dbReference type="ARBA" id="ARBA00022741"/>
    </source>
</evidence>
<dbReference type="Gene3D" id="1.20.59.20">
    <property type="match status" value="1"/>
</dbReference>
<organism evidence="10 11">
    <name type="scientific">Orrella daihaiensis</name>
    <dbReference type="NCBI Taxonomy" id="2782176"/>
    <lineage>
        <taxon>Bacteria</taxon>
        <taxon>Pseudomonadati</taxon>
        <taxon>Pseudomonadota</taxon>
        <taxon>Betaproteobacteria</taxon>
        <taxon>Burkholderiales</taxon>
        <taxon>Alcaligenaceae</taxon>
        <taxon>Orrella</taxon>
    </lineage>
</organism>
<evidence type="ECO:0000256" key="6">
    <source>
        <dbReference type="ARBA" id="ARBA00048539"/>
    </source>
</evidence>
<feature type="domain" description="tRNA(Ile)-lysidine/2-thiocytidine synthase N-terminal" evidence="8">
    <location>
        <begin position="23"/>
        <end position="206"/>
    </location>
</feature>
<protein>
    <recommendedName>
        <fullName evidence="7">tRNA(Ile)-lysidine synthase</fullName>
        <ecNumber evidence="7">6.3.4.19</ecNumber>
    </recommendedName>
    <alternativeName>
        <fullName evidence="7">tRNA(Ile)-2-lysyl-cytidine synthase</fullName>
    </alternativeName>
    <alternativeName>
        <fullName evidence="7">tRNA(Ile)-lysidine synthetase</fullName>
    </alternativeName>
</protein>
<comment type="similarity">
    <text evidence="7">Belongs to the tRNA(Ile)-lysidine synthase family.</text>
</comment>
<dbReference type="HAMAP" id="MF_01161">
    <property type="entry name" value="tRNA_Ile_lys_synt"/>
    <property type="match status" value="1"/>
</dbReference>
<comment type="function">
    <text evidence="7">Ligates lysine onto the cytidine present at position 34 of the AUA codon-specific tRNA(Ile) that contains the anticodon CAU, in an ATP-dependent manner. Cytidine is converted to lysidine, thus changing the amino acid specificity of the tRNA from methionine to isoleucine.</text>
</comment>
<dbReference type="EC" id="6.3.4.19" evidence="7"/>
<comment type="domain">
    <text evidence="7">The N-terminal region contains the highly conserved SGGXDS motif, predicted to be a P-loop motif involved in ATP binding.</text>
</comment>
<dbReference type="CDD" id="cd01992">
    <property type="entry name" value="TilS_N"/>
    <property type="match status" value="1"/>
</dbReference>